<dbReference type="OrthoDB" id="1881930at2759"/>
<organism evidence="1 2">
    <name type="scientific">Trema orientale</name>
    <name type="common">Charcoal tree</name>
    <name type="synonym">Celtis orientalis</name>
    <dbReference type="NCBI Taxonomy" id="63057"/>
    <lineage>
        <taxon>Eukaryota</taxon>
        <taxon>Viridiplantae</taxon>
        <taxon>Streptophyta</taxon>
        <taxon>Embryophyta</taxon>
        <taxon>Tracheophyta</taxon>
        <taxon>Spermatophyta</taxon>
        <taxon>Magnoliopsida</taxon>
        <taxon>eudicotyledons</taxon>
        <taxon>Gunneridae</taxon>
        <taxon>Pentapetalae</taxon>
        <taxon>rosids</taxon>
        <taxon>fabids</taxon>
        <taxon>Rosales</taxon>
        <taxon>Cannabaceae</taxon>
        <taxon>Trema</taxon>
    </lineage>
</organism>
<evidence type="ECO:0000313" key="1">
    <source>
        <dbReference type="EMBL" id="POO02014.1"/>
    </source>
</evidence>
<dbReference type="PANTHER" id="PTHR30560:SF5">
    <property type="entry name" value="OS09G0515400 PROTEIN"/>
    <property type="match status" value="1"/>
</dbReference>
<dbReference type="PANTHER" id="PTHR30560">
    <property type="entry name" value="TRIGGER FACTOR CHAPERONE AND PEPTIDYL-PROLYL CIS/TRANS ISOMERASE"/>
    <property type="match status" value="1"/>
</dbReference>
<dbReference type="GO" id="GO:0003755">
    <property type="term" value="F:peptidyl-prolyl cis-trans isomerase activity"/>
    <property type="evidence" value="ECO:0007669"/>
    <property type="project" value="TreeGrafter"/>
</dbReference>
<dbReference type="Proteomes" id="UP000237000">
    <property type="component" value="Unassembled WGS sequence"/>
</dbReference>
<gene>
    <name evidence="1" type="ORF">TorRG33x02_023060</name>
</gene>
<keyword evidence="2" id="KW-1185">Reference proteome</keyword>
<dbReference type="InParanoid" id="A0A2P5FW55"/>
<dbReference type="GO" id="GO:0015031">
    <property type="term" value="P:protein transport"/>
    <property type="evidence" value="ECO:0007669"/>
    <property type="project" value="InterPro"/>
</dbReference>
<dbReference type="Gene3D" id="3.30.70.1050">
    <property type="entry name" value="Trigger factor ribosome-binding domain"/>
    <property type="match status" value="1"/>
</dbReference>
<dbReference type="AlphaFoldDB" id="A0A2P5FW55"/>
<dbReference type="GO" id="GO:0051083">
    <property type="term" value="P:'de novo' cotranslational protein folding"/>
    <property type="evidence" value="ECO:0007669"/>
    <property type="project" value="TreeGrafter"/>
</dbReference>
<dbReference type="GO" id="GO:0043335">
    <property type="term" value="P:protein unfolding"/>
    <property type="evidence" value="ECO:0007669"/>
    <property type="project" value="TreeGrafter"/>
</dbReference>
<reference evidence="2" key="1">
    <citation type="submission" date="2016-06" db="EMBL/GenBank/DDBJ databases">
        <title>Parallel loss of symbiosis genes in relatives of nitrogen-fixing non-legume Parasponia.</title>
        <authorList>
            <person name="Van Velzen R."/>
            <person name="Holmer R."/>
            <person name="Bu F."/>
            <person name="Rutten L."/>
            <person name="Van Zeijl A."/>
            <person name="Liu W."/>
            <person name="Santuari L."/>
            <person name="Cao Q."/>
            <person name="Sharma T."/>
            <person name="Shen D."/>
            <person name="Roswanjaya Y."/>
            <person name="Wardhani T."/>
            <person name="Kalhor M.S."/>
            <person name="Jansen J."/>
            <person name="Van den Hoogen J."/>
            <person name="Gungor B."/>
            <person name="Hartog M."/>
            <person name="Hontelez J."/>
            <person name="Verver J."/>
            <person name="Yang W.-C."/>
            <person name="Schijlen E."/>
            <person name="Repin R."/>
            <person name="Schilthuizen M."/>
            <person name="Schranz E."/>
            <person name="Heidstra R."/>
            <person name="Miyata K."/>
            <person name="Fedorova E."/>
            <person name="Kohlen W."/>
            <person name="Bisseling T."/>
            <person name="Smit S."/>
            <person name="Geurts R."/>
        </authorList>
    </citation>
    <scope>NUCLEOTIDE SEQUENCE [LARGE SCALE GENOMIC DNA]</scope>
    <source>
        <strain evidence="2">cv. RG33-2</strain>
    </source>
</reference>
<dbReference type="FunCoup" id="A0A2P5FW55">
    <property type="interactions" value="1692"/>
</dbReference>
<dbReference type="EMBL" id="JXTC01000006">
    <property type="protein sequence ID" value="POO02014.1"/>
    <property type="molecule type" value="Genomic_DNA"/>
</dbReference>
<dbReference type="STRING" id="63057.A0A2P5FW55"/>
<dbReference type="InterPro" id="IPR036611">
    <property type="entry name" value="Trigger_fac_ribosome-bd_sf"/>
</dbReference>
<dbReference type="GO" id="GO:0044183">
    <property type="term" value="F:protein folding chaperone"/>
    <property type="evidence" value="ECO:0007669"/>
    <property type="project" value="TreeGrafter"/>
</dbReference>
<accession>A0A2P5FW55</accession>
<protein>
    <submittedName>
        <fullName evidence="1">Trigger factor, ribosome-binding, bacterial</fullName>
    </submittedName>
</protein>
<sequence>MSFIYSRKPTYSVCAFIAETRQTVKALLCGEKKKKKKEIMEIAVKTLFVGLNPKTISDSHQTVNAIFPNLTCSRRRRILCASTHQLVLANFAGHLYKRSSHKCFPSISAVLSGAKDVEVSSPQFEDFSVTTSSGNTEPGELKISIEVSGTKTRSIFDQVFDKMVDQAQPIPGFRRVKGATYPDLCGELSENPMHKFRGVSQGIKPPGHPLIPKGVLLEVLGPSRVFKQVIKKVINSTVAEYVEKEGLKVSKDLRIEQSFEDLESTFEAGEQFNFDAVLQLQEMD</sequence>
<proteinExistence type="predicted"/>
<dbReference type="GO" id="GO:0043022">
    <property type="term" value="F:ribosome binding"/>
    <property type="evidence" value="ECO:0007669"/>
    <property type="project" value="TreeGrafter"/>
</dbReference>
<name>A0A2P5FW55_TREOI</name>
<comment type="caution">
    <text evidence="1">The sequence shown here is derived from an EMBL/GenBank/DDBJ whole genome shotgun (WGS) entry which is preliminary data.</text>
</comment>
<evidence type="ECO:0000313" key="2">
    <source>
        <dbReference type="Proteomes" id="UP000237000"/>
    </source>
</evidence>
<dbReference type="InterPro" id="IPR005215">
    <property type="entry name" value="Trig_fac"/>
</dbReference>